<dbReference type="EMBL" id="GDJX01019490">
    <property type="protein sequence ID" value="JAT48446.1"/>
    <property type="molecule type" value="Transcribed_RNA"/>
</dbReference>
<dbReference type="AlphaFoldDB" id="A0A1D1Y1B7"/>
<organism evidence="1">
    <name type="scientific">Anthurium amnicola</name>
    <dbReference type="NCBI Taxonomy" id="1678845"/>
    <lineage>
        <taxon>Eukaryota</taxon>
        <taxon>Viridiplantae</taxon>
        <taxon>Streptophyta</taxon>
        <taxon>Embryophyta</taxon>
        <taxon>Tracheophyta</taxon>
        <taxon>Spermatophyta</taxon>
        <taxon>Magnoliopsida</taxon>
        <taxon>Liliopsida</taxon>
        <taxon>Araceae</taxon>
        <taxon>Pothoideae</taxon>
        <taxon>Potheae</taxon>
        <taxon>Anthurium</taxon>
    </lineage>
</organism>
<evidence type="ECO:0000313" key="1">
    <source>
        <dbReference type="EMBL" id="JAT48446.1"/>
    </source>
</evidence>
<proteinExistence type="predicted"/>
<accession>A0A1D1Y1B7</accession>
<name>A0A1D1Y1B7_9ARAE</name>
<dbReference type="InterPro" id="IPR038947">
    <property type="entry name" value="At3g27210-like"/>
</dbReference>
<reference evidence="1" key="1">
    <citation type="submission" date="2015-07" db="EMBL/GenBank/DDBJ databases">
        <title>Transcriptome Assembly of Anthurium amnicola.</title>
        <authorList>
            <person name="Suzuki J."/>
        </authorList>
    </citation>
    <scope>NUCLEOTIDE SEQUENCE</scope>
</reference>
<dbReference type="PANTHER" id="PTHR34280:SF2">
    <property type="entry name" value="OS01G0920100 PROTEIN"/>
    <property type="match status" value="1"/>
</dbReference>
<sequence length="241" mass="26110">MGTCVSAHKDAESAVGFRVVMGTKKVYAPTPAEGGVLDGEGLLAGGFDPKSRRVEAGPGFRSPRFGSKDETFFDSRVWLESDCEDDFFSVNGDFTPSRGSTPNYQTGTTMIPQQSKALIFDGFPDTRSEPSPRKKLAEFFQETLPRESAGNESNIVEGNVQLNETDKETNVDQLPKSFDGPACLSGIKLICSGERTPNGNFTDGKEKGGKAMQCCLPSLVHSFNFNDKRKQTSSCEPHSDG</sequence>
<dbReference type="PANTHER" id="PTHR34280">
    <property type="entry name" value="OS01G0920100 PROTEIN"/>
    <property type="match status" value="1"/>
</dbReference>
<gene>
    <name evidence="1" type="primary">Y-2_8</name>
    <name evidence="1" type="ORF">g.59741</name>
</gene>
<protein>
    <submittedName>
        <fullName evidence="1">Uncharacterized protein At3g27210</fullName>
    </submittedName>
</protein>